<evidence type="ECO:0000256" key="5">
    <source>
        <dbReference type="PROSITE-ProRule" id="PRU00042"/>
    </source>
</evidence>
<feature type="domain" description="C2H2-type" evidence="6">
    <location>
        <begin position="111"/>
        <end position="137"/>
    </location>
</feature>
<dbReference type="PROSITE" id="PS50157">
    <property type="entry name" value="ZINC_FINGER_C2H2_2"/>
    <property type="match status" value="6"/>
</dbReference>
<dbReference type="RefSeq" id="XP_006812523.1">
    <property type="nucleotide sequence ID" value="XM_006812460.1"/>
</dbReference>
<keyword evidence="1" id="KW-0479">Metal-binding</keyword>
<keyword evidence="3 5" id="KW-0863">Zinc-finger</keyword>
<feature type="domain" description="C2H2-type" evidence="6">
    <location>
        <begin position="165"/>
        <end position="193"/>
    </location>
</feature>
<feature type="domain" description="C2H2-type" evidence="6">
    <location>
        <begin position="248"/>
        <end position="276"/>
    </location>
</feature>
<dbReference type="PANTHER" id="PTHR24379:SF121">
    <property type="entry name" value="C2H2-TYPE DOMAIN-CONTAINING PROTEIN"/>
    <property type="match status" value="1"/>
</dbReference>
<name>A0ABM0LXN2_SACKO</name>
<dbReference type="SMART" id="SM00355">
    <property type="entry name" value="ZnF_C2H2"/>
    <property type="match status" value="7"/>
</dbReference>
<keyword evidence="2" id="KW-0677">Repeat</keyword>
<feature type="domain" description="C2H2-type" evidence="6">
    <location>
        <begin position="219"/>
        <end position="247"/>
    </location>
</feature>
<dbReference type="PANTHER" id="PTHR24379">
    <property type="entry name" value="KRAB AND ZINC FINGER DOMAIN-CONTAINING"/>
    <property type="match status" value="1"/>
</dbReference>
<feature type="domain" description="C2H2-type" evidence="6">
    <location>
        <begin position="83"/>
        <end position="110"/>
    </location>
</feature>
<evidence type="ECO:0000256" key="4">
    <source>
        <dbReference type="ARBA" id="ARBA00022833"/>
    </source>
</evidence>
<dbReference type="Gene3D" id="3.30.160.60">
    <property type="entry name" value="Classic Zinc Finger"/>
    <property type="match status" value="4"/>
</dbReference>
<evidence type="ECO:0000313" key="7">
    <source>
        <dbReference type="Proteomes" id="UP000694865"/>
    </source>
</evidence>
<keyword evidence="4" id="KW-0862">Zinc</keyword>
<accession>A0ABM0LXN2</accession>
<evidence type="ECO:0000256" key="2">
    <source>
        <dbReference type="ARBA" id="ARBA00022737"/>
    </source>
</evidence>
<dbReference type="PROSITE" id="PS00028">
    <property type="entry name" value="ZINC_FINGER_C2H2_1"/>
    <property type="match status" value="2"/>
</dbReference>
<evidence type="ECO:0000259" key="6">
    <source>
        <dbReference type="PROSITE" id="PS50157"/>
    </source>
</evidence>
<dbReference type="InterPro" id="IPR013087">
    <property type="entry name" value="Znf_C2H2_type"/>
</dbReference>
<protein>
    <submittedName>
        <fullName evidence="8">Zinc finger protein 41-like</fullName>
    </submittedName>
</protein>
<organism evidence="7 8">
    <name type="scientific">Saccoglossus kowalevskii</name>
    <name type="common">Acorn worm</name>
    <dbReference type="NCBI Taxonomy" id="10224"/>
    <lineage>
        <taxon>Eukaryota</taxon>
        <taxon>Metazoa</taxon>
        <taxon>Hemichordata</taxon>
        <taxon>Enteropneusta</taxon>
        <taxon>Harrimaniidae</taxon>
        <taxon>Saccoglossus</taxon>
    </lineage>
</organism>
<dbReference type="Proteomes" id="UP000694865">
    <property type="component" value="Unplaced"/>
</dbReference>
<dbReference type="InterPro" id="IPR036236">
    <property type="entry name" value="Znf_C2H2_sf"/>
</dbReference>
<evidence type="ECO:0000256" key="3">
    <source>
        <dbReference type="ARBA" id="ARBA00022771"/>
    </source>
</evidence>
<evidence type="ECO:0000256" key="1">
    <source>
        <dbReference type="ARBA" id="ARBA00022723"/>
    </source>
</evidence>
<reference evidence="8" key="1">
    <citation type="submission" date="2025-08" db="UniProtKB">
        <authorList>
            <consortium name="RefSeq"/>
        </authorList>
    </citation>
    <scope>IDENTIFICATION</scope>
    <source>
        <tissue evidence="8">Testes</tissue>
    </source>
</reference>
<dbReference type="Pfam" id="PF00096">
    <property type="entry name" value="zf-C2H2"/>
    <property type="match status" value="2"/>
</dbReference>
<gene>
    <name evidence="8" type="primary">LOC102808544</name>
</gene>
<dbReference type="GeneID" id="102808544"/>
<keyword evidence="7" id="KW-1185">Reference proteome</keyword>
<evidence type="ECO:0000313" key="8">
    <source>
        <dbReference type="RefSeq" id="XP_006812523.1"/>
    </source>
</evidence>
<feature type="domain" description="C2H2-type" evidence="6">
    <location>
        <begin position="192"/>
        <end position="218"/>
    </location>
</feature>
<sequence length="286" mass="32199">MIDGFLYVPMVLGALQLLESIEAGGLTLKSSETEVATDSDPENVATGEVANDAAVATGTDTERVYQGNESNADQALSKKPPEYICKVCDRVYKSKTGLRKHSRSHTGQYPYKCHCGKSFSERRKLIEHGCSHTNKGIKTCNICGFQPKTFLGMKWHESSHMHEVHVCDQCSKHFNSKLSLKQHKKGCHEANYTCTCGKMFGFKYVYTAHLKTHSDEKQFQCTLCNYKTSRKGDLKSHQLFKHSDSAPFLCSVCGKGFKRRNLLEKHESRKYPCCNPADTAHVWDDN</sequence>
<proteinExistence type="predicted"/>
<dbReference type="SUPFAM" id="SSF57667">
    <property type="entry name" value="beta-beta-alpha zinc fingers"/>
    <property type="match status" value="3"/>
</dbReference>